<dbReference type="Proteomes" id="UP001642482">
    <property type="component" value="Unassembled WGS sequence"/>
</dbReference>
<comment type="caution">
    <text evidence="3">The sequence shown here is derived from an EMBL/GenBank/DDBJ whole genome shotgun (WGS) entry which is preliminary data.</text>
</comment>
<dbReference type="Gene3D" id="3.40.50.10540">
    <property type="entry name" value="Crotonobetainyl-coa:carnitine coa-transferase, domain 1"/>
    <property type="match status" value="1"/>
</dbReference>
<evidence type="ECO:0000256" key="2">
    <source>
        <dbReference type="ARBA" id="ARBA00022679"/>
    </source>
</evidence>
<reference evidence="3 4" key="1">
    <citation type="submission" date="2024-01" db="EMBL/GenBank/DDBJ databases">
        <authorList>
            <person name="Allen C."/>
            <person name="Tagirdzhanova G."/>
        </authorList>
    </citation>
    <scope>NUCLEOTIDE SEQUENCE [LARGE SCALE GENOMIC DNA]</scope>
</reference>
<gene>
    <name evidence="3" type="ORF">SEUCBS140593_006348</name>
</gene>
<evidence type="ECO:0000313" key="3">
    <source>
        <dbReference type="EMBL" id="CAK7226752.1"/>
    </source>
</evidence>
<keyword evidence="2" id="KW-0808">Transferase</keyword>
<dbReference type="PANTHER" id="PTHR48207">
    <property type="entry name" value="SUCCINATE--HYDROXYMETHYLGLUTARATE COA-TRANSFERASE"/>
    <property type="match status" value="1"/>
</dbReference>
<evidence type="ECO:0000313" key="4">
    <source>
        <dbReference type="Proteomes" id="UP001642482"/>
    </source>
</evidence>
<dbReference type="InterPro" id="IPR050483">
    <property type="entry name" value="CoA-transferase_III_domain"/>
</dbReference>
<dbReference type="InterPro" id="IPR023606">
    <property type="entry name" value="CoA-Trfase_III_dom_1_sf"/>
</dbReference>
<evidence type="ECO:0000256" key="1">
    <source>
        <dbReference type="ARBA" id="ARBA00008383"/>
    </source>
</evidence>
<name>A0ABP0C436_9PEZI</name>
<dbReference type="EMBL" id="CAWUHD010000068">
    <property type="protein sequence ID" value="CAK7226752.1"/>
    <property type="molecule type" value="Genomic_DNA"/>
</dbReference>
<dbReference type="Gene3D" id="3.30.1540.10">
    <property type="entry name" value="formyl-coa transferase, domain 3"/>
    <property type="match status" value="1"/>
</dbReference>
<organism evidence="3 4">
    <name type="scientific">Sporothrix eucalyptigena</name>
    <dbReference type="NCBI Taxonomy" id="1812306"/>
    <lineage>
        <taxon>Eukaryota</taxon>
        <taxon>Fungi</taxon>
        <taxon>Dikarya</taxon>
        <taxon>Ascomycota</taxon>
        <taxon>Pezizomycotina</taxon>
        <taxon>Sordariomycetes</taxon>
        <taxon>Sordariomycetidae</taxon>
        <taxon>Ophiostomatales</taxon>
        <taxon>Ophiostomataceae</taxon>
        <taxon>Sporothrix</taxon>
    </lineage>
</organism>
<dbReference type="Pfam" id="PF02515">
    <property type="entry name" value="CoA_transf_3"/>
    <property type="match status" value="1"/>
</dbReference>
<dbReference type="InterPro" id="IPR044855">
    <property type="entry name" value="CoA-Trfase_III_dom3_sf"/>
</dbReference>
<dbReference type="PANTHER" id="PTHR48207:SF3">
    <property type="entry name" value="SUCCINATE--HYDROXYMETHYLGLUTARATE COA-TRANSFERASE"/>
    <property type="match status" value="1"/>
</dbReference>
<dbReference type="InterPro" id="IPR003673">
    <property type="entry name" value="CoA-Trfase_fam_III"/>
</dbReference>
<proteinExistence type="inferred from homology"/>
<dbReference type="SUPFAM" id="SSF89796">
    <property type="entry name" value="CoA-transferase family III (CaiB/BaiF)"/>
    <property type="match status" value="1"/>
</dbReference>
<keyword evidence="4" id="KW-1185">Reference proteome</keyword>
<comment type="similarity">
    <text evidence="1">Belongs to the CoA-transferase III family.</text>
</comment>
<accession>A0ABP0C436</accession>
<protein>
    <submittedName>
        <fullName evidence="3">Uncharacterized protein</fullName>
    </submittedName>
</protein>
<sequence length="448" mass="49145">MIPSTARRLARPLRKGTTRLISVNCQSIRRFATVDEATPTPQNKQGPLKGVRILDLSRVLAAPFCTQILADYGADVIKVEAIGKGDDTRHWKMPGEDTTWNKEAGPISNYFASVNRNKRSITLDLKKQKGRDVLFNLAKKADIVIENFKPGTMDRLGVGYDKLKEVNPSIIYATISGYGTSGPYASRGGYDPIAAAEAGLLHITGERNGMPVRTGLGMIDMSTGLYIHGAIMAALYARTTTGQGQRIDASLFETQVSMLTNVGLTYLNLGIEADRWGCQHPSIYPYDAFQTKDMYLVCGATNDEQYAKLCKLVGLEELINDPRFDKNPKRSANRDALAPLFNAKFKLKTTDEWLAVFEGTGLPCAPINNMERTFAHPQTEARNMVAERSFAARTSGSIRLIGPPVKFGATPPTIRTNPPQLGEHTDEILAENGFSEDEIASLKKEGVV</sequence>